<feature type="compositionally biased region" description="Polar residues" evidence="1">
    <location>
        <begin position="364"/>
        <end position="373"/>
    </location>
</feature>
<dbReference type="AlphaFoldDB" id="A0A8T0EZE0"/>
<keyword evidence="3" id="KW-1185">Reference proteome</keyword>
<dbReference type="OrthoDB" id="6435357at2759"/>
<dbReference type="EMBL" id="JABXBU010001863">
    <property type="protein sequence ID" value="KAF8782109.1"/>
    <property type="molecule type" value="Genomic_DNA"/>
</dbReference>
<accession>A0A8T0EZE0</accession>
<reference evidence="2" key="2">
    <citation type="submission" date="2020-06" db="EMBL/GenBank/DDBJ databases">
        <authorList>
            <person name="Sheffer M."/>
        </authorList>
    </citation>
    <scope>NUCLEOTIDE SEQUENCE</scope>
</reference>
<feature type="region of interest" description="Disordered" evidence="1">
    <location>
        <begin position="491"/>
        <end position="560"/>
    </location>
</feature>
<feature type="compositionally biased region" description="Polar residues" evidence="1">
    <location>
        <begin position="530"/>
        <end position="542"/>
    </location>
</feature>
<feature type="compositionally biased region" description="Basic residues" evidence="1">
    <location>
        <begin position="109"/>
        <end position="118"/>
    </location>
</feature>
<organism evidence="2 3">
    <name type="scientific">Argiope bruennichi</name>
    <name type="common">Wasp spider</name>
    <name type="synonym">Aranea bruennichi</name>
    <dbReference type="NCBI Taxonomy" id="94029"/>
    <lineage>
        <taxon>Eukaryota</taxon>
        <taxon>Metazoa</taxon>
        <taxon>Ecdysozoa</taxon>
        <taxon>Arthropoda</taxon>
        <taxon>Chelicerata</taxon>
        <taxon>Arachnida</taxon>
        <taxon>Araneae</taxon>
        <taxon>Araneomorphae</taxon>
        <taxon>Entelegynae</taxon>
        <taxon>Araneoidea</taxon>
        <taxon>Araneidae</taxon>
        <taxon>Argiope</taxon>
    </lineage>
</organism>
<evidence type="ECO:0000313" key="3">
    <source>
        <dbReference type="Proteomes" id="UP000807504"/>
    </source>
</evidence>
<sequence>MKPPPEDGSLEEITSSGLNHEINVIIIRRPDEIKKPGETTYTLATFDRTKEGEEWPGDEVLEKLIPELPKVKVPVVSKPEVPAKTNTLLKNRVRRKHNQKPVQKDNNHRPKPPHKKFHSERSRKPPSVSNIEPWVHKPWEKQAFFSVNATSLTSEVPFNTFQQPFPPRISSNNYNFPNNSAYERNMRPTGGPNIPILNNHHRPPLSNRIPSVPCPSFPPPTRYTWPSNRFCSTFSAPNVDFTCPPQNSDLFTEGPIVRHQVKKGLLGDSPVCLNIPIVSNMPHTTNLLPRDEGNIGDQNSFISNTKNNSMQVSSYDGNYGRIPEQNFDNYADVNEISIQNSRDSYEHPNSTDDSRNDSFRDTSETNYSRFLNSGNSVDNYENQYWNNYKHLDHNYPNDNNNIFLKTPRDSYNTNYVEFEKPSAGVSQYESDYMEIENDDLCENNYNECQMSSIQETSFMNNLGQNPEEESFIHVNNSTIVYNQRDFQNDGFSVSTANSSSPGSNPNLVRRLNRPYIRTKNTQRTKKQWTMYKNTNNRQNRGGINNKGPQRFNRRRRPFRK</sequence>
<comment type="caution">
    <text evidence="2">The sequence shown here is derived from an EMBL/GenBank/DDBJ whole genome shotgun (WGS) entry which is preliminary data.</text>
</comment>
<feature type="compositionally biased region" description="Polar residues" evidence="1">
    <location>
        <begin position="491"/>
        <end position="506"/>
    </location>
</feature>
<feature type="region of interest" description="Disordered" evidence="1">
    <location>
        <begin position="340"/>
        <end position="373"/>
    </location>
</feature>
<reference evidence="2" key="1">
    <citation type="journal article" date="2020" name="bioRxiv">
        <title>Chromosome-level reference genome of the European wasp spider Argiope bruennichi: a resource for studies on range expansion and evolutionary adaptation.</title>
        <authorList>
            <person name="Sheffer M.M."/>
            <person name="Hoppe A."/>
            <person name="Krehenwinkel H."/>
            <person name="Uhl G."/>
            <person name="Kuss A.W."/>
            <person name="Jensen L."/>
            <person name="Jensen C."/>
            <person name="Gillespie R.G."/>
            <person name="Hoff K.J."/>
            <person name="Prost S."/>
        </authorList>
    </citation>
    <scope>NUCLEOTIDE SEQUENCE</scope>
</reference>
<feature type="compositionally biased region" description="Basic and acidic residues" evidence="1">
    <location>
        <begin position="343"/>
        <end position="363"/>
    </location>
</feature>
<evidence type="ECO:0000313" key="2">
    <source>
        <dbReference type="EMBL" id="KAF8782109.1"/>
    </source>
</evidence>
<evidence type="ECO:0000256" key="1">
    <source>
        <dbReference type="SAM" id="MobiDB-lite"/>
    </source>
</evidence>
<gene>
    <name evidence="2" type="ORF">HNY73_012437</name>
</gene>
<feature type="region of interest" description="Disordered" evidence="1">
    <location>
        <begin position="82"/>
        <end position="132"/>
    </location>
</feature>
<dbReference type="Proteomes" id="UP000807504">
    <property type="component" value="Unassembled WGS sequence"/>
</dbReference>
<proteinExistence type="predicted"/>
<protein>
    <submittedName>
        <fullName evidence="2">Uncharacterized protein</fullName>
    </submittedName>
</protein>
<name>A0A8T0EZE0_ARGBR</name>
<feature type="compositionally biased region" description="Basic residues" evidence="1">
    <location>
        <begin position="551"/>
        <end position="560"/>
    </location>
</feature>